<keyword evidence="3" id="KW-1003">Cell membrane</keyword>
<dbReference type="CDD" id="cd06261">
    <property type="entry name" value="TM_PBP2"/>
    <property type="match status" value="1"/>
</dbReference>
<dbReference type="InterPro" id="IPR000515">
    <property type="entry name" value="MetI-like"/>
</dbReference>
<dbReference type="Pfam" id="PF00528">
    <property type="entry name" value="BPD_transp_1"/>
    <property type="match status" value="1"/>
</dbReference>
<comment type="subcellular location">
    <subcellularLocation>
        <location evidence="1 7">Cell membrane</location>
        <topology evidence="1 7">Multi-pass membrane protein</topology>
    </subcellularLocation>
</comment>
<dbReference type="Gene3D" id="1.10.3720.10">
    <property type="entry name" value="MetI-like"/>
    <property type="match status" value="1"/>
</dbReference>
<comment type="similarity">
    <text evidence="7">Belongs to the binding-protein-dependent transport system permease family.</text>
</comment>
<name>A0A516PZW8_9ACTN</name>
<evidence type="ECO:0000313" key="9">
    <source>
        <dbReference type="EMBL" id="QDP96726.1"/>
    </source>
</evidence>
<protein>
    <submittedName>
        <fullName evidence="9">ABC transporter permease</fullName>
    </submittedName>
</protein>
<reference evidence="9 10" key="1">
    <citation type="submission" date="2019-07" db="EMBL/GenBank/DDBJ databases">
        <title>Microlunatus dokdonensis sp. nov. isolated from the rhizospheric soil of the wild plant Elymus tsukushiensis.</title>
        <authorList>
            <person name="Ghim S.-Y."/>
            <person name="Hwang Y.-J."/>
            <person name="Son J.-S."/>
            <person name="Shin J.-H."/>
        </authorList>
    </citation>
    <scope>NUCLEOTIDE SEQUENCE [LARGE SCALE GENOMIC DNA]</scope>
    <source>
        <strain evidence="9 10">KUDC0627</strain>
    </source>
</reference>
<feature type="transmembrane region" description="Helical" evidence="7">
    <location>
        <begin position="128"/>
        <end position="149"/>
    </location>
</feature>
<feature type="transmembrane region" description="Helical" evidence="7">
    <location>
        <begin position="170"/>
        <end position="197"/>
    </location>
</feature>
<evidence type="ECO:0000256" key="2">
    <source>
        <dbReference type="ARBA" id="ARBA00022448"/>
    </source>
</evidence>
<keyword evidence="2 7" id="KW-0813">Transport</keyword>
<dbReference type="PROSITE" id="PS50928">
    <property type="entry name" value="ABC_TM1"/>
    <property type="match status" value="1"/>
</dbReference>
<dbReference type="KEGG" id="mik:FOE78_13130"/>
<keyword evidence="10" id="KW-1185">Reference proteome</keyword>
<feature type="domain" description="ABC transmembrane type-1" evidence="8">
    <location>
        <begin position="128"/>
        <end position="343"/>
    </location>
</feature>
<evidence type="ECO:0000256" key="5">
    <source>
        <dbReference type="ARBA" id="ARBA00022989"/>
    </source>
</evidence>
<dbReference type="AlphaFoldDB" id="A0A516PZW8"/>
<evidence type="ECO:0000256" key="6">
    <source>
        <dbReference type="ARBA" id="ARBA00023136"/>
    </source>
</evidence>
<dbReference type="EMBL" id="CP041692">
    <property type="protein sequence ID" value="QDP96726.1"/>
    <property type="molecule type" value="Genomic_DNA"/>
</dbReference>
<keyword evidence="4 7" id="KW-0812">Transmembrane</keyword>
<dbReference type="PANTHER" id="PTHR43376:SF1">
    <property type="entry name" value="OLIGOPEPTIDE TRANSPORT SYSTEM PERMEASE PROTEIN"/>
    <property type="match status" value="1"/>
</dbReference>
<feature type="transmembrane region" description="Helical" evidence="7">
    <location>
        <begin position="217"/>
        <end position="237"/>
    </location>
</feature>
<keyword evidence="6 7" id="KW-0472">Membrane</keyword>
<dbReference type="RefSeq" id="WP_143986688.1">
    <property type="nucleotide sequence ID" value="NZ_CP041692.1"/>
</dbReference>
<keyword evidence="5 7" id="KW-1133">Transmembrane helix</keyword>
<feature type="transmembrane region" description="Helical" evidence="7">
    <location>
        <begin position="278"/>
        <end position="304"/>
    </location>
</feature>
<feature type="transmembrane region" description="Helical" evidence="7">
    <location>
        <begin position="39"/>
        <end position="60"/>
    </location>
</feature>
<evidence type="ECO:0000256" key="7">
    <source>
        <dbReference type="RuleBase" id="RU363032"/>
    </source>
</evidence>
<dbReference type="SUPFAM" id="SSF161098">
    <property type="entry name" value="MetI-like"/>
    <property type="match status" value="1"/>
</dbReference>
<dbReference type="PANTHER" id="PTHR43376">
    <property type="entry name" value="OLIGOPEPTIDE TRANSPORT SYSTEM PERMEASE PROTEIN"/>
    <property type="match status" value="1"/>
</dbReference>
<evidence type="ECO:0000259" key="8">
    <source>
        <dbReference type="PROSITE" id="PS50928"/>
    </source>
</evidence>
<dbReference type="GO" id="GO:0005886">
    <property type="term" value="C:plasma membrane"/>
    <property type="evidence" value="ECO:0007669"/>
    <property type="project" value="UniProtKB-SubCell"/>
</dbReference>
<evidence type="ECO:0000256" key="3">
    <source>
        <dbReference type="ARBA" id="ARBA00022475"/>
    </source>
</evidence>
<dbReference type="OrthoDB" id="147688at2"/>
<dbReference type="Pfam" id="PF19300">
    <property type="entry name" value="BPD_transp_1_N"/>
    <property type="match status" value="1"/>
</dbReference>
<feature type="transmembrane region" description="Helical" evidence="7">
    <location>
        <begin position="324"/>
        <end position="347"/>
    </location>
</feature>
<proteinExistence type="inferred from homology"/>
<dbReference type="InterPro" id="IPR035906">
    <property type="entry name" value="MetI-like_sf"/>
</dbReference>
<dbReference type="Proteomes" id="UP000319263">
    <property type="component" value="Chromosome"/>
</dbReference>
<accession>A0A516PZW8</accession>
<evidence type="ECO:0000256" key="1">
    <source>
        <dbReference type="ARBA" id="ARBA00004651"/>
    </source>
</evidence>
<evidence type="ECO:0000313" key="10">
    <source>
        <dbReference type="Proteomes" id="UP000319263"/>
    </source>
</evidence>
<gene>
    <name evidence="9" type="ORF">FOE78_13130</name>
</gene>
<dbReference type="InterPro" id="IPR045621">
    <property type="entry name" value="BPD_transp_1_N"/>
</dbReference>
<dbReference type="GO" id="GO:0055085">
    <property type="term" value="P:transmembrane transport"/>
    <property type="evidence" value="ECO:0007669"/>
    <property type="project" value="InterPro"/>
</dbReference>
<sequence length="357" mass="38552">MATNIIGPTEGEIAEVDEAVRADRRPEPSAFWPYLIRKIITALVSLLVVLVIGFILFTIMPQNPVASIARASGKPMDAAQLEALQQSLGLDEPIWQRFITYVWHSITLNLGYSYGYNQSVASLVLPRIGPTLLLTGSSTLISIVIGLWLGARAGWRPGSLLDRISSAVSLTLWSVPTFWLGLILLIVLGTGVGPIPALFPSGGMITPGFSGGPVAEIFNVAWHLVLPCLTLVLVVFAQYVTIMRSSLIDELGSPYLLTARAKGLRDDDVRRKHAMPNALLPTVTVIFLQIGGLISGAITAETVYSWPGLGLLTYDALKIPDLGLLQGTFVIFAASIIAMNLVADLLYRVIDPRVRAQ</sequence>
<evidence type="ECO:0000256" key="4">
    <source>
        <dbReference type="ARBA" id="ARBA00022692"/>
    </source>
</evidence>
<organism evidence="9 10">
    <name type="scientific">Microlunatus elymi</name>
    <dbReference type="NCBI Taxonomy" id="2596828"/>
    <lineage>
        <taxon>Bacteria</taxon>
        <taxon>Bacillati</taxon>
        <taxon>Actinomycetota</taxon>
        <taxon>Actinomycetes</taxon>
        <taxon>Propionibacteriales</taxon>
        <taxon>Propionibacteriaceae</taxon>
        <taxon>Microlunatus</taxon>
    </lineage>
</organism>